<proteinExistence type="predicted"/>
<dbReference type="AlphaFoldDB" id="A0AAD3TWN5"/>
<organism evidence="1 2">
    <name type="scientific">Cutaneotrichosporon spelunceum</name>
    <dbReference type="NCBI Taxonomy" id="1672016"/>
    <lineage>
        <taxon>Eukaryota</taxon>
        <taxon>Fungi</taxon>
        <taxon>Dikarya</taxon>
        <taxon>Basidiomycota</taxon>
        <taxon>Agaricomycotina</taxon>
        <taxon>Tremellomycetes</taxon>
        <taxon>Trichosporonales</taxon>
        <taxon>Trichosporonaceae</taxon>
        <taxon>Cutaneotrichosporon</taxon>
    </lineage>
</organism>
<reference evidence="1" key="1">
    <citation type="journal article" date="2023" name="BMC Genomics">
        <title>Chromosome-level genome assemblies of Cutaneotrichosporon spp. (Trichosporonales, Basidiomycota) reveal imbalanced evolution between nucleotide sequences and chromosome synteny.</title>
        <authorList>
            <person name="Kobayashi Y."/>
            <person name="Kayamori A."/>
            <person name="Aoki K."/>
            <person name="Shiwa Y."/>
            <person name="Matsutani M."/>
            <person name="Fujita N."/>
            <person name="Sugita T."/>
            <person name="Iwasaki W."/>
            <person name="Tanaka N."/>
            <person name="Takashima M."/>
        </authorList>
    </citation>
    <scope>NUCLEOTIDE SEQUENCE</scope>
    <source>
        <strain evidence="1">HIS016</strain>
    </source>
</reference>
<evidence type="ECO:0000313" key="2">
    <source>
        <dbReference type="Proteomes" id="UP001222932"/>
    </source>
</evidence>
<gene>
    <name evidence="1" type="ORF">CspeluHIS016_0502460</name>
</gene>
<name>A0AAD3TWN5_9TREE</name>
<dbReference type="Proteomes" id="UP001222932">
    <property type="component" value="Unassembled WGS sequence"/>
</dbReference>
<accession>A0AAD3TWN5</accession>
<dbReference type="EMBL" id="BTCM01000005">
    <property type="protein sequence ID" value="GMK58214.1"/>
    <property type="molecule type" value="Genomic_DNA"/>
</dbReference>
<sequence>MLSIRLTRSRYAPDLLRRGFSTSSATSLVEPDRHDPLRVSIPTDELGLPTPQPPHITAFEPAPISRALLQRVHALAALNPPPEGSTEEEALRHDLGDLVGLMDLVREVEVHDVGELLSNTGEIAFNANSVKGRGEARLCDGEGRLLLEYATRRVGDFYGFKSTVKGEDEG</sequence>
<comment type="caution">
    <text evidence="1">The sequence shown here is derived from an EMBL/GenBank/DDBJ whole genome shotgun (WGS) entry which is preliminary data.</text>
</comment>
<keyword evidence="2" id="KW-1185">Reference proteome</keyword>
<evidence type="ECO:0000313" key="1">
    <source>
        <dbReference type="EMBL" id="GMK58214.1"/>
    </source>
</evidence>
<protein>
    <submittedName>
        <fullName evidence="1">Uncharacterized protein</fullName>
    </submittedName>
</protein>
<reference evidence="1" key="2">
    <citation type="submission" date="2023-06" db="EMBL/GenBank/DDBJ databases">
        <authorList>
            <person name="Kobayashi Y."/>
            <person name="Kayamori A."/>
            <person name="Aoki K."/>
            <person name="Shiwa Y."/>
            <person name="Fujita N."/>
            <person name="Sugita T."/>
            <person name="Iwasaki W."/>
            <person name="Tanaka N."/>
            <person name="Takashima M."/>
        </authorList>
    </citation>
    <scope>NUCLEOTIDE SEQUENCE</scope>
    <source>
        <strain evidence="1">HIS016</strain>
    </source>
</reference>